<dbReference type="GO" id="GO:0032456">
    <property type="term" value="P:endocytic recycling"/>
    <property type="evidence" value="ECO:0007669"/>
    <property type="project" value="TreeGrafter"/>
</dbReference>
<evidence type="ECO:0000256" key="4">
    <source>
        <dbReference type="ARBA" id="ARBA00022927"/>
    </source>
</evidence>
<dbReference type="GO" id="GO:0006896">
    <property type="term" value="P:Golgi to vacuole transport"/>
    <property type="evidence" value="ECO:0007669"/>
    <property type="project" value="TreeGrafter"/>
</dbReference>
<evidence type="ECO:0000256" key="2">
    <source>
        <dbReference type="ARBA" id="ARBA00008180"/>
    </source>
</evidence>
<accession>A0A9W7B6Q3</accession>
<dbReference type="OrthoDB" id="19482at2759"/>
<evidence type="ECO:0000256" key="3">
    <source>
        <dbReference type="ARBA" id="ARBA00022448"/>
    </source>
</evidence>
<comment type="subcellular location">
    <subcellularLocation>
        <location evidence="1">Golgi apparatus</location>
        <location evidence="1">trans-Golgi network</location>
    </subcellularLocation>
</comment>
<dbReference type="GO" id="GO:0042147">
    <property type="term" value="P:retrograde transport, endosome to Golgi"/>
    <property type="evidence" value="ECO:0007669"/>
    <property type="project" value="TreeGrafter"/>
</dbReference>
<dbReference type="PANTHER" id="PTHR14190">
    <property type="entry name" value="SUPPRESSOR OF ACTIN MUTATIONS 2/VACUOLAR PROTEIN SORTING 52"/>
    <property type="match status" value="1"/>
</dbReference>
<keyword evidence="11" id="KW-1185">Reference proteome</keyword>
<keyword evidence="5" id="KW-0333">Golgi apparatus</keyword>
<sequence length="731" mass="82801">MDSSTEIDVFVWDPSFDEEYQSEEEEEEIQNGRSSPNALQTSLESFASDPAIVSALNENIDLTEYGMTLDAKLKEAEGKAVEQYAAKGDDLSALQGSIDDCDVTLSSMQEMLLGFQADLGGISEEIKSLQEESMSMNVKLRNRKAAEHRISSFLKNIVISPDLATTICNGDVSKEYLDYVVELDAKHKYVNLREPADDGSSADISPADTVAGREMRSHIDKLRLKAVEKTRGYFLSKIGELRKAKTNVRMIQTSSLLQYSALMKFLDNAAPDVHNEIRDVYVESMSKVLSGLFKTYQSQLGKLDLKVAGKNDLIAVEEGAVKDMFTSKVNLTKRADPFTLGERGKVLEIADEKPIMVHIAIAEGEKFPYEMLFRSIVKHLMDAATNEYVFTKEFFVTPSRDVFNNIFTKTLSLVLENLENYLFNSHDAIGLLLMIRLTHANRKIMKERGVNVLDNLFDRINMLLWPRLKNVFDNNLKSLKAATQMPKKLGTVDLHAHYISRRYAEFSSSILALVKAMEVSKSQQRQDDAAEGGQAVRFGGKEMLKSDMANLTEAMTKMLMALANQHSTSKNKIVFLINNYDSIACVLAERKVEREEVVKFEEKLNQQREQFVEEELRQSYARLISFVQQTESSQSGKRPELDQSLVENLVRQFSSSWKSGIEQINKNVLSYFSNFRNGMEILKQVLTQLLLYYTRFQDIIRKAWKKPPPFTRDLVSTSAILAEIKKYALAI</sequence>
<dbReference type="GO" id="GO:0019905">
    <property type="term" value="F:syntaxin binding"/>
    <property type="evidence" value="ECO:0007669"/>
    <property type="project" value="TreeGrafter"/>
</dbReference>
<name>A0A9W7B6Q3_9STRA</name>
<feature type="coiled-coil region" evidence="6">
    <location>
        <begin position="590"/>
        <end position="617"/>
    </location>
</feature>
<dbReference type="GO" id="GO:0005829">
    <property type="term" value="C:cytosol"/>
    <property type="evidence" value="ECO:0007669"/>
    <property type="project" value="GOC"/>
</dbReference>
<keyword evidence="6" id="KW-0175">Coiled coil</keyword>
<evidence type="ECO:0000256" key="1">
    <source>
        <dbReference type="ARBA" id="ARBA00004601"/>
    </source>
</evidence>
<comment type="similarity">
    <text evidence="2">Belongs to the VPS52 family.</text>
</comment>
<evidence type="ECO:0000259" key="8">
    <source>
        <dbReference type="Pfam" id="PF04129"/>
    </source>
</evidence>
<dbReference type="EMBL" id="BRXY01000268">
    <property type="protein sequence ID" value="GMH82470.1"/>
    <property type="molecule type" value="Genomic_DNA"/>
</dbReference>
<dbReference type="PANTHER" id="PTHR14190:SF7">
    <property type="entry name" value="VACUOLAR PROTEIN SORTING-ASSOCIATED PROTEIN 52 HOMOLOG"/>
    <property type="match status" value="1"/>
</dbReference>
<comment type="caution">
    <text evidence="10">The sequence shown here is derived from an EMBL/GenBank/DDBJ whole genome shotgun (WGS) entry which is preliminary data.</text>
</comment>
<dbReference type="AlphaFoldDB" id="A0A9W7B6Q3"/>
<organism evidence="10 11">
    <name type="scientific">Triparma strigata</name>
    <dbReference type="NCBI Taxonomy" id="1606541"/>
    <lineage>
        <taxon>Eukaryota</taxon>
        <taxon>Sar</taxon>
        <taxon>Stramenopiles</taxon>
        <taxon>Ochrophyta</taxon>
        <taxon>Bolidophyceae</taxon>
        <taxon>Parmales</taxon>
        <taxon>Triparmaceae</taxon>
        <taxon>Triparma</taxon>
    </lineage>
</organism>
<dbReference type="Proteomes" id="UP001165085">
    <property type="component" value="Unassembled WGS sequence"/>
</dbReference>
<keyword evidence="4" id="KW-0653">Protein transport</keyword>
<dbReference type="InterPro" id="IPR007258">
    <property type="entry name" value="Vps52"/>
</dbReference>
<dbReference type="GO" id="GO:0000938">
    <property type="term" value="C:GARP complex"/>
    <property type="evidence" value="ECO:0007669"/>
    <property type="project" value="TreeGrafter"/>
</dbReference>
<evidence type="ECO:0000259" key="9">
    <source>
        <dbReference type="Pfam" id="PF20655"/>
    </source>
</evidence>
<evidence type="ECO:0000256" key="7">
    <source>
        <dbReference type="SAM" id="MobiDB-lite"/>
    </source>
</evidence>
<evidence type="ECO:0000256" key="5">
    <source>
        <dbReference type="ARBA" id="ARBA00023034"/>
    </source>
</evidence>
<dbReference type="GO" id="GO:0015031">
    <property type="term" value="P:protein transport"/>
    <property type="evidence" value="ECO:0007669"/>
    <property type="project" value="UniProtKB-KW"/>
</dbReference>
<dbReference type="Pfam" id="PF04129">
    <property type="entry name" value="Vps52_CC"/>
    <property type="match status" value="1"/>
</dbReference>
<evidence type="ECO:0000256" key="6">
    <source>
        <dbReference type="SAM" id="Coils"/>
    </source>
</evidence>
<dbReference type="Pfam" id="PF20655">
    <property type="entry name" value="Vps52_C"/>
    <property type="match status" value="1"/>
</dbReference>
<dbReference type="InterPro" id="IPR048319">
    <property type="entry name" value="Vps52_CC"/>
</dbReference>
<feature type="compositionally biased region" description="Acidic residues" evidence="7">
    <location>
        <begin position="15"/>
        <end position="29"/>
    </location>
</feature>
<reference evidence="11" key="1">
    <citation type="journal article" date="2023" name="Commun. Biol.">
        <title>Genome analysis of Parmales, the sister group of diatoms, reveals the evolutionary specialization of diatoms from phago-mixotrophs to photoautotrophs.</title>
        <authorList>
            <person name="Ban H."/>
            <person name="Sato S."/>
            <person name="Yoshikawa S."/>
            <person name="Yamada K."/>
            <person name="Nakamura Y."/>
            <person name="Ichinomiya M."/>
            <person name="Sato N."/>
            <person name="Blanc-Mathieu R."/>
            <person name="Endo H."/>
            <person name="Kuwata A."/>
            <person name="Ogata H."/>
        </authorList>
    </citation>
    <scope>NUCLEOTIDE SEQUENCE [LARGE SCALE GENOMIC DNA]</scope>
    <source>
        <strain evidence="11">NIES 3701</strain>
    </source>
</reference>
<proteinExistence type="inferred from homology"/>
<feature type="region of interest" description="Disordered" evidence="7">
    <location>
        <begin position="1"/>
        <end position="38"/>
    </location>
</feature>
<keyword evidence="3" id="KW-0813">Transport</keyword>
<dbReference type="InterPro" id="IPR048361">
    <property type="entry name" value="Vps52_C"/>
</dbReference>
<evidence type="ECO:0000313" key="10">
    <source>
        <dbReference type="EMBL" id="GMH82470.1"/>
    </source>
</evidence>
<feature type="domain" description="Vps52 C-terminal" evidence="9">
    <location>
        <begin position="283"/>
        <end position="612"/>
    </location>
</feature>
<gene>
    <name evidence="10" type="ORF">TrST_g12487</name>
</gene>
<evidence type="ECO:0000313" key="11">
    <source>
        <dbReference type="Proteomes" id="UP001165085"/>
    </source>
</evidence>
<feature type="domain" description="Vps52 coiled-coil" evidence="8">
    <location>
        <begin position="88"/>
        <end position="266"/>
    </location>
</feature>
<protein>
    <submittedName>
        <fullName evidence="10">Uncharacterized protein</fullName>
    </submittedName>
</protein>